<name>A0A174T2E5_9FIRM</name>
<evidence type="ECO:0000313" key="2">
    <source>
        <dbReference type="EMBL" id="CUQ03226.1"/>
    </source>
</evidence>
<accession>A0A174T2E5</accession>
<dbReference type="OrthoDB" id="944647at2"/>
<dbReference type="EMBL" id="CZBE01000022">
    <property type="protein sequence ID" value="CUQ03226.1"/>
    <property type="molecule type" value="Genomic_DNA"/>
</dbReference>
<dbReference type="RefSeq" id="WP_006876191.1">
    <property type="nucleotide sequence ID" value="NZ_CP102255.1"/>
</dbReference>
<sequence>MKQGTENGAAPNEAAGNQERIEEARQLAYDHGLPFSSRPSQGAEDDLDPYTYDASMTPEDFELMQQRRQAHQELKSVVAMYDPDMAPKKIDEIASVAAELHLDRQQLWRLLSMFDTIAAAAKQLAEKLLELLQLIAEWAAKSLPRQLMEAAMHAYAPPKWWHYYKHAKKSRVRKKYEHRICDSMLAALAALREEGEGCRECITPAPSVAPI</sequence>
<reference evidence="2 3" key="1">
    <citation type="submission" date="2015-09" db="EMBL/GenBank/DDBJ databases">
        <authorList>
            <consortium name="Pathogen Informatics"/>
        </authorList>
    </citation>
    <scope>NUCLEOTIDE SEQUENCE [LARGE SCALE GENOMIC DNA]</scope>
    <source>
        <strain evidence="2 3">2789STDY5834939</strain>
    </source>
</reference>
<dbReference type="AlphaFoldDB" id="A0A174T2E5"/>
<protein>
    <submittedName>
        <fullName evidence="2">Uncharacterized protein</fullName>
    </submittedName>
</protein>
<proteinExistence type="predicted"/>
<gene>
    <name evidence="2" type="ORF">ERS852551_02827</name>
</gene>
<dbReference type="Proteomes" id="UP000095765">
    <property type="component" value="Unassembled WGS sequence"/>
</dbReference>
<feature type="region of interest" description="Disordered" evidence="1">
    <location>
        <begin position="1"/>
        <end position="54"/>
    </location>
</feature>
<evidence type="ECO:0000313" key="3">
    <source>
        <dbReference type="Proteomes" id="UP000095765"/>
    </source>
</evidence>
<feature type="compositionally biased region" description="Low complexity" evidence="1">
    <location>
        <begin position="1"/>
        <end position="18"/>
    </location>
</feature>
<evidence type="ECO:0000256" key="1">
    <source>
        <dbReference type="SAM" id="MobiDB-lite"/>
    </source>
</evidence>
<organism evidence="2 3">
    <name type="scientific">Anaerotruncus colihominis</name>
    <dbReference type="NCBI Taxonomy" id="169435"/>
    <lineage>
        <taxon>Bacteria</taxon>
        <taxon>Bacillati</taxon>
        <taxon>Bacillota</taxon>
        <taxon>Clostridia</taxon>
        <taxon>Eubacteriales</taxon>
        <taxon>Oscillospiraceae</taxon>
        <taxon>Anaerotruncus</taxon>
    </lineage>
</organism>